<dbReference type="SUPFAM" id="SSF103464">
    <property type="entry name" value="Oligosaccharyltransferase subunit ost4p"/>
    <property type="match status" value="1"/>
</dbReference>
<protein>
    <recommendedName>
        <fullName evidence="5">Dolichyl-diphosphooligosaccharide--protein glycosyltransferase subunit 4</fullName>
    </recommendedName>
</protein>
<dbReference type="Proteomes" id="UP001321473">
    <property type="component" value="Unassembled WGS sequence"/>
</dbReference>
<dbReference type="PANTHER" id="PTHR48164">
    <property type="entry name" value="DOLICHYL-DIPHOSPHOOLIGOSACCHARIDE--PROTEIN GLYCOSYLTRANSFERASE SUBUNIT 4"/>
    <property type="match status" value="1"/>
</dbReference>
<gene>
    <name evidence="12" type="ORF">V5799_029629</name>
</gene>
<evidence type="ECO:0000313" key="13">
    <source>
        <dbReference type="Proteomes" id="UP001321473"/>
    </source>
</evidence>
<accession>A0AAQ4EQK3</accession>
<evidence type="ECO:0000256" key="6">
    <source>
        <dbReference type="ARBA" id="ARBA00022692"/>
    </source>
</evidence>
<name>A0AAQ4EQK3_AMBAM</name>
<comment type="subunit">
    <text evidence="4">Component of the oligosaccharyltransferase (OST) complex.</text>
</comment>
<dbReference type="InterPro" id="IPR051307">
    <property type="entry name" value="OST4"/>
</dbReference>
<evidence type="ECO:0000256" key="7">
    <source>
        <dbReference type="ARBA" id="ARBA00022824"/>
    </source>
</evidence>
<keyword evidence="7" id="KW-0256">Endoplasmic reticulum</keyword>
<comment type="caution">
    <text evidence="12">The sequence shown here is derived from an EMBL/GenBank/DDBJ whole genome shotgun (WGS) entry which is preliminary data.</text>
</comment>
<evidence type="ECO:0000256" key="11">
    <source>
        <dbReference type="SAM" id="Phobius"/>
    </source>
</evidence>
<dbReference type="Pfam" id="PF10215">
    <property type="entry name" value="Ost4"/>
    <property type="match status" value="1"/>
</dbReference>
<comment type="subcellular location">
    <subcellularLocation>
        <location evidence="2">Endoplasmic reticulum membrane</location>
        <topology evidence="2">Single-pass type III membrane protein</topology>
    </subcellularLocation>
</comment>
<dbReference type="GO" id="GO:0008250">
    <property type="term" value="C:oligosaccharyltransferase complex"/>
    <property type="evidence" value="ECO:0007669"/>
    <property type="project" value="TreeGrafter"/>
</dbReference>
<dbReference type="AlphaFoldDB" id="A0AAQ4EQK3"/>
<proteinExistence type="inferred from homology"/>
<keyword evidence="10 11" id="KW-0472">Membrane</keyword>
<evidence type="ECO:0000256" key="3">
    <source>
        <dbReference type="ARBA" id="ARBA00007685"/>
    </source>
</evidence>
<evidence type="ECO:0000256" key="9">
    <source>
        <dbReference type="ARBA" id="ARBA00022989"/>
    </source>
</evidence>
<evidence type="ECO:0000313" key="12">
    <source>
        <dbReference type="EMBL" id="KAK8777032.1"/>
    </source>
</evidence>
<feature type="transmembrane region" description="Helical" evidence="11">
    <location>
        <begin position="92"/>
        <end position="115"/>
    </location>
</feature>
<evidence type="ECO:0000256" key="2">
    <source>
        <dbReference type="ARBA" id="ARBA00004643"/>
    </source>
</evidence>
<evidence type="ECO:0000256" key="8">
    <source>
        <dbReference type="ARBA" id="ARBA00022968"/>
    </source>
</evidence>
<comment type="similarity">
    <text evidence="3">Belongs to the OST4 family.</text>
</comment>
<keyword evidence="13" id="KW-1185">Reference proteome</keyword>
<reference evidence="12 13" key="1">
    <citation type="journal article" date="2023" name="Arcadia Sci">
        <title>De novo assembly of a long-read Amblyomma americanum tick genome.</title>
        <authorList>
            <person name="Chou S."/>
            <person name="Poskanzer K.E."/>
            <person name="Rollins M."/>
            <person name="Thuy-Boun P.S."/>
        </authorList>
    </citation>
    <scope>NUCLEOTIDE SEQUENCE [LARGE SCALE GENOMIC DNA]</scope>
    <source>
        <strain evidence="12">F_SG_1</strain>
        <tissue evidence="12">Salivary glands</tissue>
    </source>
</reference>
<comment type="function">
    <text evidence="1">Subunit of the oligosaccharyl transferase (OST) complex that catalyzes the initial transfer of a defined glycan (Glc(3)Man(9)GlcNAc(2) in eukaryotes) from the lipid carrier dolichol-pyrophosphate to an asparagine residue within an Asn-X-Ser/Thr consensus motif in nascent polypeptide chains, the first step in protein N-glycosylation. N-glycosylation occurs cotranslationally and the complex associates with the Sec61 complex at the channel-forming translocon complex that mediates protein translocation across the endoplasmic reticulum (ER). All subunits are required for a maximal enzyme activity.</text>
</comment>
<dbReference type="InterPro" id="IPR036330">
    <property type="entry name" value="Ost4p_sf"/>
</dbReference>
<organism evidence="12 13">
    <name type="scientific">Amblyomma americanum</name>
    <name type="common">Lone star tick</name>
    <dbReference type="NCBI Taxonomy" id="6943"/>
    <lineage>
        <taxon>Eukaryota</taxon>
        <taxon>Metazoa</taxon>
        <taxon>Ecdysozoa</taxon>
        <taxon>Arthropoda</taxon>
        <taxon>Chelicerata</taxon>
        <taxon>Arachnida</taxon>
        <taxon>Acari</taxon>
        <taxon>Parasitiformes</taxon>
        <taxon>Ixodida</taxon>
        <taxon>Ixodoidea</taxon>
        <taxon>Ixodidae</taxon>
        <taxon>Amblyomminae</taxon>
        <taxon>Amblyomma</taxon>
    </lineage>
</organism>
<keyword evidence="9 11" id="KW-1133">Transmembrane helix</keyword>
<dbReference type="PANTHER" id="PTHR48164:SF1">
    <property type="entry name" value="DOLICHYL-DIPHOSPHOOLIGOSACCHARIDE--PROTEIN GLYCOSYLTRANSFERASE SUBUNIT 4"/>
    <property type="match status" value="1"/>
</dbReference>
<sequence>MKRHGYKDELIEQGRPMEASKAEQELVRTSTPDARHAHISLLAALLESVLGTRVPLLHGSRRGDVAAEKGLFWCALAWIFGANNQVTMITDIQLAVFANALGVSLFLLVVLYHYLSVNNPKKSD</sequence>
<evidence type="ECO:0000256" key="10">
    <source>
        <dbReference type="ARBA" id="ARBA00023136"/>
    </source>
</evidence>
<evidence type="ECO:0000256" key="4">
    <source>
        <dbReference type="ARBA" id="ARBA00011157"/>
    </source>
</evidence>
<dbReference type="EMBL" id="JARKHS020012273">
    <property type="protein sequence ID" value="KAK8777032.1"/>
    <property type="molecule type" value="Genomic_DNA"/>
</dbReference>
<dbReference type="GO" id="GO:0018279">
    <property type="term" value="P:protein N-linked glycosylation via asparagine"/>
    <property type="evidence" value="ECO:0007669"/>
    <property type="project" value="TreeGrafter"/>
</dbReference>
<dbReference type="InterPro" id="IPR018943">
    <property type="entry name" value="Oligosaccaryltransferase"/>
</dbReference>
<keyword evidence="6 11" id="KW-0812">Transmembrane</keyword>
<evidence type="ECO:0000256" key="1">
    <source>
        <dbReference type="ARBA" id="ARBA00002791"/>
    </source>
</evidence>
<keyword evidence="8" id="KW-0735">Signal-anchor</keyword>
<evidence type="ECO:0000256" key="5">
    <source>
        <dbReference type="ARBA" id="ARBA00017662"/>
    </source>
</evidence>